<feature type="transmembrane region" description="Helical" evidence="5">
    <location>
        <begin position="99"/>
        <end position="127"/>
    </location>
</feature>
<dbReference type="EMBL" id="BAABDD010000001">
    <property type="protein sequence ID" value="GAA3724862.1"/>
    <property type="molecule type" value="Genomic_DNA"/>
</dbReference>
<evidence type="ECO:0000313" key="7">
    <source>
        <dbReference type="EMBL" id="GAA3724862.1"/>
    </source>
</evidence>
<evidence type="ECO:0000256" key="3">
    <source>
        <dbReference type="ARBA" id="ARBA00022989"/>
    </source>
</evidence>
<protein>
    <submittedName>
        <fullName evidence="7">MFS transporter</fullName>
    </submittedName>
</protein>
<evidence type="ECO:0000256" key="2">
    <source>
        <dbReference type="ARBA" id="ARBA00022692"/>
    </source>
</evidence>
<keyword evidence="3 5" id="KW-1133">Transmembrane helix</keyword>
<gene>
    <name evidence="7" type="ORF">GCM10022402_01830</name>
</gene>
<feature type="transmembrane region" description="Helical" evidence="5">
    <location>
        <begin position="7"/>
        <end position="30"/>
    </location>
</feature>
<dbReference type="InterPro" id="IPR036259">
    <property type="entry name" value="MFS_trans_sf"/>
</dbReference>
<dbReference type="RefSeq" id="WP_344966308.1">
    <property type="nucleotide sequence ID" value="NZ_BAABDD010000001.1"/>
</dbReference>
<dbReference type="InterPro" id="IPR011701">
    <property type="entry name" value="MFS"/>
</dbReference>
<feature type="transmembrane region" description="Helical" evidence="5">
    <location>
        <begin position="218"/>
        <end position="238"/>
    </location>
</feature>
<accession>A0ABP7EW15</accession>
<name>A0ABP7EW15_9ACTN</name>
<evidence type="ECO:0000313" key="8">
    <source>
        <dbReference type="Proteomes" id="UP001500908"/>
    </source>
</evidence>
<dbReference type="InterPro" id="IPR020846">
    <property type="entry name" value="MFS_dom"/>
</dbReference>
<reference evidence="8" key="1">
    <citation type="journal article" date="2019" name="Int. J. Syst. Evol. Microbiol.">
        <title>The Global Catalogue of Microorganisms (GCM) 10K type strain sequencing project: providing services to taxonomists for standard genome sequencing and annotation.</title>
        <authorList>
            <consortium name="The Broad Institute Genomics Platform"/>
            <consortium name="The Broad Institute Genome Sequencing Center for Infectious Disease"/>
            <person name="Wu L."/>
            <person name="Ma J."/>
        </authorList>
    </citation>
    <scope>NUCLEOTIDE SEQUENCE [LARGE SCALE GENOMIC DNA]</scope>
    <source>
        <strain evidence="8">JCM 17137</strain>
    </source>
</reference>
<dbReference type="InterPro" id="IPR052952">
    <property type="entry name" value="MFS-Transporter"/>
</dbReference>
<dbReference type="PANTHER" id="PTHR23527">
    <property type="entry name" value="BLL3282 PROTEIN"/>
    <property type="match status" value="1"/>
</dbReference>
<feature type="transmembrane region" description="Helical" evidence="5">
    <location>
        <begin position="162"/>
        <end position="183"/>
    </location>
</feature>
<comment type="caution">
    <text evidence="7">The sequence shown here is derived from an EMBL/GenBank/DDBJ whole genome shotgun (WGS) entry which is preliminary data.</text>
</comment>
<feature type="transmembrane region" description="Helical" evidence="5">
    <location>
        <begin position="290"/>
        <end position="318"/>
    </location>
</feature>
<evidence type="ECO:0000256" key="1">
    <source>
        <dbReference type="ARBA" id="ARBA00004651"/>
    </source>
</evidence>
<keyword evidence="4 5" id="KW-0472">Membrane</keyword>
<dbReference type="Gene3D" id="1.20.1250.20">
    <property type="entry name" value="MFS general substrate transporter like domains"/>
    <property type="match status" value="2"/>
</dbReference>
<dbReference type="Proteomes" id="UP001500908">
    <property type="component" value="Unassembled WGS sequence"/>
</dbReference>
<feature type="transmembrane region" description="Helical" evidence="5">
    <location>
        <begin position="74"/>
        <end position="93"/>
    </location>
</feature>
<dbReference type="PROSITE" id="PS50850">
    <property type="entry name" value="MFS"/>
    <property type="match status" value="1"/>
</dbReference>
<feature type="transmembrane region" description="Helical" evidence="5">
    <location>
        <begin position="42"/>
        <end position="67"/>
    </location>
</feature>
<comment type="subcellular location">
    <subcellularLocation>
        <location evidence="1">Cell membrane</location>
        <topology evidence="1">Multi-pass membrane protein</topology>
    </subcellularLocation>
</comment>
<organism evidence="7 8">
    <name type="scientific">Salinactinospora qingdaonensis</name>
    <dbReference type="NCBI Taxonomy" id="702744"/>
    <lineage>
        <taxon>Bacteria</taxon>
        <taxon>Bacillati</taxon>
        <taxon>Actinomycetota</taxon>
        <taxon>Actinomycetes</taxon>
        <taxon>Streptosporangiales</taxon>
        <taxon>Nocardiopsidaceae</taxon>
        <taxon>Salinactinospora</taxon>
    </lineage>
</organism>
<dbReference type="PANTHER" id="PTHR23527:SF1">
    <property type="entry name" value="BLL3282 PROTEIN"/>
    <property type="match status" value="1"/>
</dbReference>
<keyword evidence="8" id="KW-1185">Reference proteome</keyword>
<feature type="domain" description="Major facilitator superfamily (MFS) profile" evidence="6">
    <location>
        <begin position="9"/>
        <end position="393"/>
    </location>
</feature>
<keyword evidence="2 5" id="KW-0812">Transmembrane</keyword>
<feature type="transmembrane region" description="Helical" evidence="5">
    <location>
        <begin position="360"/>
        <end position="385"/>
    </location>
</feature>
<evidence type="ECO:0000256" key="5">
    <source>
        <dbReference type="SAM" id="Phobius"/>
    </source>
</evidence>
<dbReference type="SUPFAM" id="SSF103473">
    <property type="entry name" value="MFS general substrate transporter"/>
    <property type="match status" value="1"/>
</dbReference>
<feature type="transmembrane region" description="Helical" evidence="5">
    <location>
        <begin position="139"/>
        <end position="156"/>
    </location>
</feature>
<proteinExistence type="predicted"/>
<dbReference type="Pfam" id="PF07690">
    <property type="entry name" value="MFS_1"/>
    <property type="match status" value="1"/>
</dbReference>
<sequence length="394" mass="40388">MPTANRWIILCIAIIAQIATASAMFGVPFVLPALRDTYGLNIAQAGTLAGLPGLGLLSTLVGWGVIIDRYGERVTMSLSLFLTASLLLSLHLVDGPVGVGVVLALVGAAGGPVNAASGRLVLGLFAWQERGLAMGLRQAALPLGLGMAAAVLPAVAQDHGFVAAMTVPAALALVVLPLVVVLAKAPTPDEAPEQQPLRSRDSQGSPYRRLRIWRVHSVSMLLAVPQFTVTTYSLVYLVEEHGWAEPAAGALIAVGQVVGALARMGAGAWSDRAGSRLGPVRLIAVTSGSALLALTIAALVFPVAAVVLLLSCLVLGMAHNGLMFTAVAETAGMVWAGRAMAIQNSLQAVSSTLTPMLMGVVIQVAGFAIAFGTAAAFCGLAAAVVPLRHRAAQN</sequence>
<evidence type="ECO:0000259" key="6">
    <source>
        <dbReference type="PROSITE" id="PS50850"/>
    </source>
</evidence>
<evidence type="ECO:0000256" key="4">
    <source>
        <dbReference type="ARBA" id="ARBA00023136"/>
    </source>
</evidence>